<dbReference type="Gene3D" id="2.60.40.10">
    <property type="entry name" value="Immunoglobulins"/>
    <property type="match status" value="2"/>
</dbReference>
<dbReference type="PROSITE" id="PS51257">
    <property type="entry name" value="PROKAR_LIPOPROTEIN"/>
    <property type="match status" value="1"/>
</dbReference>
<evidence type="ECO:0000313" key="2">
    <source>
        <dbReference type="EMBL" id="MBU3813624.1"/>
    </source>
</evidence>
<dbReference type="InterPro" id="IPR024079">
    <property type="entry name" value="MetalloPept_cat_dom_sf"/>
</dbReference>
<protein>
    <recommendedName>
        <fullName evidence="1">BACON domain-containing protein</fullName>
    </recommendedName>
</protein>
<evidence type="ECO:0000259" key="1">
    <source>
        <dbReference type="Pfam" id="PF13004"/>
    </source>
</evidence>
<accession>A0A9E2KGI8</accession>
<dbReference type="InterPro" id="IPR013783">
    <property type="entry name" value="Ig-like_fold"/>
</dbReference>
<feature type="domain" description="BACON" evidence="1">
    <location>
        <begin position="163"/>
        <end position="225"/>
    </location>
</feature>
<dbReference type="EMBL" id="JAHLFO010000044">
    <property type="protein sequence ID" value="MBU3813624.1"/>
    <property type="molecule type" value="Genomic_DNA"/>
</dbReference>
<sequence length="589" mass="65678">MKSKFLYLILGWAAIALSCSDDNKELAPESETGFEVTTPESDMTLEANKNTQIAIDFYSEDDWIAKVDADWLTVAPMTGKGGENSTIAVIAKNTNLTGEERMATLTLEGSGAPLPLTIRQKATDVLEVEQTLYEVPAEGGDVTLKFTTSFTDKEAHLWTYTDNVTDWISPSKDADMNTKALVDDSFIITVQPNDTREEREAIFQIYIADQTETSEENVDMVSPRIVIRQSGQPVGTSTDLTTHDKEVVQLQTHTEGSGVPIVLMGDGFIDTEIASGFYREVMEQSMENLFTEEPLKGLRNYFDVWMVTAVSLNNAFNDNYSTKFGCSYNSAVSTEIIGSNSLVEEYAQAVPQLASDAALFDEALLIVILNTEAYAGTTYLGLESTVQTGSICERAIAYCPTVEGVEAERFRQVLVHEAMGHGLGKLIDEYSYEQNGEIPSYLVNTYRERQALGWFVNADFTNDPTQVLWNRFLADSRYQGVDPCGQTLGLYQGACTYWTGTWRPTDDSMMRHNQNGFNAPSREAIYKRVMSTAYGSNWMYDYDEFTAFDQIHLPQPAATTKAAVSEKEVYEPLPAPRIVNQSLQLYRKK</sequence>
<comment type="caution">
    <text evidence="2">The sequence shown here is derived from an EMBL/GenBank/DDBJ whole genome shotgun (WGS) entry which is preliminary data.</text>
</comment>
<dbReference type="GO" id="GO:0008237">
    <property type="term" value="F:metallopeptidase activity"/>
    <property type="evidence" value="ECO:0007669"/>
    <property type="project" value="InterPro"/>
</dbReference>
<dbReference type="Gene3D" id="3.40.390.10">
    <property type="entry name" value="Collagenase (Catalytic Domain)"/>
    <property type="match status" value="1"/>
</dbReference>
<dbReference type="Proteomes" id="UP000824236">
    <property type="component" value="Unassembled WGS sequence"/>
</dbReference>
<gene>
    <name evidence="2" type="ORF">H9791_03835</name>
</gene>
<dbReference type="InterPro" id="IPR019026">
    <property type="entry name" value="Peptidase_M64_IgA"/>
</dbReference>
<evidence type="ECO:0000313" key="3">
    <source>
        <dbReference type="Proteomes" id="UP000824236"/>
    </source>
</evidence>
<dbReference type="Pfam" id="PF09471">
    <property type="entry name" value="Peptidase_M64"/>
    <property type="match status" value="1"/>
</dbReference>
<dbReference type="Pfam" id="PF13004">
    <property type="entry name" value="BACON"/>
    <property type="match status" value="2"/>
</dbReference>
<dbReference type="CDD" id="cd14948">
    <property type="entry name" value="BACON"/>
    <property type="match status" value="2"/>
</dbReference>
<dbReference type="AlphaFoldDB" id="A0A9E2KGI8"/>
<organism evidence="2 3">
    <name type="scientific">Candidatus Bacteroides intestinipullorum</name>
    <dbReference type="NCBI Taxonomy" id="2838471"/>
    <lineage>
        <taxon>Bacteria</taxon>
        <taxon>Pseudomonadati</taxon>
        <taxon>Bacteroidota</taxon>
        <taxon>Bacteroidia</taxon>
        <taxon>Bacteroidales</taxon>
        <taxon>Bacteroidaceae</taxon>
        <taxon>Bacteroides</taxon>
    </lineage>
</organism>
<reference evidence="2" key="1">
    <citation type="journal article" date="2021" name="PeerJ">
        <title>Extensive microbial diversity within the chicken gut microbiome revealed by metagenomics and culture.</title>
        <authorList>
            <person name="Gilroy R."/>
            <person name="Ravi A."/>
            <person name="Getino M."/>
            <person name="Pursley I."/>
            <person name="Horton D.L."/>
            <person name="Alikhan N.F."/>
            <person name="Baker D."/>
            <person name="Gharbi K."/>
            <person name="Hall N."/>
            <person name="Watson M."/>
            <person name="Adriaenssens E.M."/>
            <person name="Foster-Nyarko E."/>
            <person name="Jarju S."/>
            <person name="Secka A."/>
            <person name="Antonio M."/>
            <person name="Oren A."/>
            <person name="Chaudhuri R.R."/>
            <person name="La Ragione R."/>
            <person name="Hildebrand F."/>
            <person name="Pallen M.J."/>
        </authorList>
    </citation>
    <scope>NUCLEOTIDE SEQUENCE</scope>
    <source>
        <strain evidence="2">B3-3758</strain>
    </source>
</reference>
<dbReference type="InterPro" id="IPR024361">
    <property type="entry name" value="BACON"/>
</dbReference>
<reference evidence="2" key="2">
    <citation type="submission" date="2021-04" db="EMBL/GenBank/DDBJ databases">
        <authorList>
            <person name="Gilroy R."/>
        </authorList>
    </citation>
    <scope>NUCLEOTIDE SEQUENCE</scope>
    <source>
        <strain evidence="2">B3-3758</strain>
    </source>
</reference>
<name>A0A9E2KGI8_9BACE</name>
<proteinExistence type="predicted"/>
<feature type="domain" description="BACON" evidence="1">
    <location>
        <begin position="62"/>
        <end position="121"/>
    </location>
</feature>